<proteinExistence type="predicted"/>
<reference evidence="2 3" key="1">
    <citation type="journal article" date="2023" name="Virus Evol.">
        <title>Computational host range prediction-The good, the bad, and the ugly.</title>
        <authorList>
            <person name="Howell A.A."/>
            <person name="Versoza C.J."/>
            <person name="Pfeifer S.P."/>
        </authorList>
    </citation>
    <scope>NUCLEOTIDE SEQUENCE [LARGE SCALE GENOMIC DNA]</scope>
    <source>
        <strain evidence="2 3">1610/1b</strain>
    </source>
</reference>
<evidence type="ECO:0000313" key="3">
    <source>
        <dbReference type="Proteomes" id="UP001479933"/>
    </source>
</evidence>
<protein>
    <submittedName>
        <fullName evidence="2">Uncharacterized protein</fullName>
    </submittedName>
</protein>
<feature type="transmembrane region" description="Helical" evidence="1">
    <location>
        <begin position="119"/>
        <end position="139"/>
    </location>
</feature>
<evidence type="ECO:0000313" key="2">
    <source>
        <dbReference type="EMBL" id="WYY08980.1"/>
    </source>
</evidence>
<name>A0ABZ2U5R7_9ACTN</name>
<keyword evidence="1" id="KW-0812">Transmembrane</keyword>
<dbReference type="Proteomes" id="UP001479933">
    <property type="component" value="Chromosome"/>
</dbReference>
<keyword evidence="1" id="KW-1133">Transmembrane helix</keyword>
<sequence>MSRARIVAAATGLLGLLGLGLTLLPLVTVSASERLLRLLFDEDTFWRYWIDGATVEENWDFLCKQYQERCPGQSSGQLDVNAYDLIASGVAVSAIVPVALALAVAIGALSAWRVQDSRVFGFVSLASLSALAVLAFTTIKPSIVVSGSGEFGDMDSQTTSGGTGDLDFSIGAGLYLPAAVLTVIFLLNAWQAISTLLDDRRPEPVATAFAPY</sequence>
<dbReference type="RefSeq" id="WP_066170069.1">
    <property type="nucleotide sequence ID" value="NZ_CP136137.1"/>
</dbReference>
<evidence type="ECO:0000256" key="1">
    <source>
        <dbReference type="SAM" id="Phobius"/>
    </source>
</evidence>
<keyword evidence="1" id="KW-0472">Membrane</keyword>
<feature type="transmembrane region" description="Helical" evidence="1">
    <location>
        <begin position="174"/>
        <end position="193"/>
    </location>
</feature>
<accession>A0ABZ2U5R7</accession>
<keyword evidence="3" id="KW-1185">Reference proteome</keyword>
<dbReference type="EMBL" id="CP136137">
    <property type="protein sequence ID" value="WYY08980.1"/>
    <property type="molecule type" value="Genomic_DNA"/>
</dbReference>
<organism evidence="2 3">
    <name type="scientific">Gordonia hydrophobica</name>
    <dbReference type="NCBI Taxonomy" id="40516"/>
    <lineage>
        <taxon>Bacteria</taxon>
        <taxon>Bacillati</taxon>
        <taxon>Actinomycetota</taxon>
        <taxon>Actinomycetes</taxon>
        <taxon>Mycobacteriales</taxon>
        <taxon>Gordoniaceae</taxon>
        <taxon>Gordonia</taxon>
    </lineage>
</organism>
<feature type="transmembrane region" description="Helical" evidence="1">
    <location>
        <begin position="85"/>
        <end position="112"/>
    </location>
</feature>
<gene>
    <name evidence="2" type="ORF">RVF87_07975</name>
</gene>